<evidence type="ECO:0000313" key="2">
    <source>
        <dbReference type="EMBL" id="KKN66007.1"/>
    </source>
</evidence>
<keyword evidence="1" id="KW-0812">Transmembrane</keyword>
<proteinExistence type="predicted"/>
<organism evidence="2">
    <name type="scientific">marine sediment metagenome</name>
    <dbReference type="NCBI Taxonomy" id="412755"/>
    <lineage>
        <taxon>unclassified sequences</taxon>
        <taxon>metagenomes</taxon>
        <taxon>ecological metagenomes</taxon>
    </lineage>
</organism>
<dbReference type="PROSITE" id="PS51257">
    <property type="entry name" value="PROKAR_LIPOPROTEIN"/>
    <property type="match status" value="1"/>
</dbReference>
<accession>A0A0F9STN0</accession>
<keyword evidence="1" id="KW-0472">Membrane</keyword>
<evidence type="ECO:0000256" key="1">
    <source>
        <dbReference type="SAM" id="Phobius"/>
    </source>
</evidence>
<sequence length="197" mass="21767">MKALNFLIVAVVIIVVFLGGCSPQRNSVKITAQYKDFFSSTDPNSIVIDPNMPVLIEAHGDAAKPIAEVIANNAKTAQARRNELVGSLTPFYGILFICGLGGLVLIAVLRYLKMPSKWAGIVPVAAFGGMALIHFFNEFAEWLPYAVLVIIIAFFIWKVAEYKKERNVNSELADLYAEEITRRDNSHIPPEELASQE</sequence>
<gene>
    <name evidence="2" type="ORF">LCGC14_0475990</name>
</gene>
<dbReference type="AlphaFoldDB" id="A0A0F9STN0"/>
<name>A0A0F9STN0_9ZZZZ</name>
<comment type="caution">
    <text evidence="2">The sequence shown here is derived from an EMBL/GenBank/DDBJ whole genome shotgun (WGS) entry which is preliminary data.</text>
</comment>
<keyword evidence="1" id="KW-1133">Transmembrane helix</keyword>
<feature type="transmembrane region" description="Helical" evidence="1">
    <location>
        <begin position="118"/>
        <end position="136"/>
    </location>
</feature>
<dbReference type="EMBL" id="LAZR01000512">
    <property type="protein sequence ID" value="KKN66007.1"/>
    <property type="molecule type" value="Genomic_DNA"/>
</dbReference>
<reference evidence="2" key="1">
    <citation type="journal article" date="2015" name="Nature">
        <title>Complex archaea that bridge the gap between prokaryotes and eukaryotes.</title>
        <authorList>
            <person name="Spang A."/>
            <person name="Saw J.H."/>
            <person name="Jorgensen S.L."/>
            <person name="Zaremba-Niedzwiedzka K."/>
            <person name="Martijn J."/>
            <person name="Lind A.E."/>
            <person name="van Eijk R."/>
            <person name="Schleper C."/>
            <person name="Guy L."/>
            <person name="Ettema T.J."/>
        </authorList>
    </citation>
    <scope>NUCLEOTIDE SEQUENCE</scope>
</reference>
<protein>
    <submittedName>
        <fullName evidence="2">Uncharacterized protein</fullName>
    </submittedName>
</protein>
<feature type="transmembrane region" description="Helical" evidence="1">
    <location>
        <begin position="91"/>
        <end position="111"/>
    </location>
</feature>
<feature type="transmembrane region" description="Helical" evidence="1">
    <location>
        <begin position="142"/>
        <end position="160"/>
    </location>
</feature>